<keyword evidence="1" id="KW-0472">Membrane</keyword>
<dbReference type="PATRIC" id="fig|1618749.3.peg.365"/>
<evidence type="ECO:0000313" key="2">
    <source>
        <dbReference type="EMBL" id="KKU75363.1"/>
    </source>
</evidence>
<evidence type="ECO:0000313" key="3">
    <source>
        <dbReference type="Proteomes" id="UP000034879"/>
    </source>
</evidence>
<dbReference type="InterPro" id="IPR050114">
    <property type="entry name" value="UPF0173_UPF0282_UlaG_hydrolase"/>
</dbReference>
<dbReference type="Pfam" id="PF13483">
    <property type="entry name" value="Lactamase_B_3"/>
    <property type="match status" value="1"/>
</dbReference>
<keyword evidence="1" id="KW-0812">Transmembrane</keyword>
<proteinExistence type="predicted"/>
<accession>A0A0G1VAY8</accession>
<evidence type="ECO:0008006" key="4">
    <source>
        <dbReference type="Google" id="ProtNLM"/>
    </source>
</evidence>
<sequence>MKKNILIFVAVVVLAVIYFLTMNNKPTGTSDVATGPEVVPIEHASFVLNWGGKVLYADPVDASKFAGQPEPDIILITDIHGDHLDPIALQALAKDKTTIVMPEAVALKMPAELMPQVSMIANGETKEILGFKIEAIPMYNLPESRDAFHTKGRGNGYVIEQGGARAYISGDTSGIPEMRALQGIDVAFVVMNLPYTMDVEEAAAAVLAFAPKKVYPYHYRTPEGFSDVARFKELVNAGGKDIEVVQLKWY</sequence>
<feature type="transmembrane region" description="Helical" evidence="1">
    <location>
        <begin position="5"/>
        <end position="22"/>
    </location>
</feature>
<gene>
    <name evidence="2" type="ORF">UY01_C0015G0010</name>
</gene>
<dbReference type="SUPFAM" id="SSF56281">
    <property type="entry name" value="Metallo-hydrolase/oxidoreductase"/>
    <property type="match status" value="1"/>
</dbReference>
<dbReference type="EMBL" id="LCOJ01000015">
    <property type="protein sequence ID" value="KKU75363.1"/>
    <property type="molecule type" value="Genomic_DNA"/>
</dbReference>
<organism evidence="2 3">
    <name type="scientific">Candidatus Nomurabacteria bacterium GW2011_GWB1_47_6</name>
    <dbReference type="NCBI Taxonomy" id="1618749"/>
    <lineage>
        <taxon>Bacteria</taxon>
        <taxon>Candidatus Nomuraibacteriota</taxon>
    </lineage>
</organism>
<dbReference type="PANTHER" id="PTHR43546">
    <property type="entry name" value="UPF0173 METAL-DEPENDENT HYDROLASE MJ1163-RELATED"/>
    <property type="match status" value="1"/>
</dbReference>
<dbReference type="PANTHER" id="PTHR43546:SF8">
    <property type="entry name" value="METALLO-BETA-LACTAMASE DOMAIN-CONTAINING PROTEIN"/>
    <property type="match status" value="1"/>
</dbReference>
<name>A0A0G1VAY8_9BACT</name>
<dbReference type="Gene3D" id="3.60.15.10">
    <property type="entry name" value="Ribonuclease Z/Hydroxyacylglutathione hydrolase-like"/>
    <property type="match status" value="1"/>
</dbReference>
<dbReference type="AlphaFoldDB" id="A0A0G1VAY8"/>
<comment type="caution">
    <text evidence="2">The sequence shown here is derived from an EMBL/GenBank/DDBJ whole genome shotgun (WGS) entry which is preliminary data.</text>
</comment>
<dbReference type="InterPro" id="IPR036866">
    <property type="entry name" value="RibonucZ/Hydroxyglut_hydro"/>
</dbReference>
<evidence type="ECO:0000256" key="1">
    <source>
        <dbReference type="SAM" id="Phobius"/>
    </source>
</evidence>
<protein>
    <recommendedName>
        <fullName evidence="4">MBL fold metallo-hydrolase</fullName>
    </recommendedName>
</protein>
<dbReference type="Proteomes" id="UP000034879">
    <property type="component" value="Unassembled WGS sequence"/>
</dbReference>
<reference evidence="2 3" key="1">
    <citation type="journal article" date="2015" name="Nature">
        <title>rRNA introns, odd ribosomes, and small enigmatic genomes across a large radiation of phyla.</title>
        <authorList>
            <person name="Brown C.T."/>
            <person name="Hug L.A."/>
            <person name="Thomas B.C."/>
            <person name="Sharon I."/>
            <person name="Castelle C.J."/>
            <person name="Singh A."/>
            <person name="Wilkins M.J."/>
            <person name="Williams K.H."/>
            <person name="Banfield J.F."/>
        </authorList>
    </citation>
    <scope>NUCLEOTIDE SEQUENCE [LARGE SCALE GENOMIC DNA]</scope>
</reference>
<keyword evidence="1" id="KW-1133">Transmembrane helix</keyword>